<evidence type="ECO:0000256" key="1">
    <source>
        <dbReference type="SAM" id="Coils"/>
    </source>
</evidence>
<protein>
    <submittedName>
        <fullName evidence="2">Uncharacterized protein</fullName>
    </submittedName>
</protein>
<dbReference type="Proteomes" id="UP000050864">
    <property type="component" value="Unassembled WGS sequence"/>
</dbReference>
<organism evidence="2 3">
    <name type="scientific">Stenotrophomonas humi</name>
    <dbReference type="NCBI Taxonomy" id="405444"/>
    <lineage>
        <taxon>Bacteria</taxon>
        <taxon>Pseudomonadati</taxon>
        <taxon>Pseudomonadota</taxon>
        <taxon>Gammaproteobacteria</taxon>
        <taxon>Lysobacterales</taxon>
        <taxon>Lysobacteraceae</taxon>
        <taxon>Stenotrophomonas</taxon>
    </lineage>
</organism>
<accession>A0A0R0C2Z5</accession>
<keyword evidence="3" id="KW-1185">Reference proteome</keyword>
<evidence type="ECO:0000313" key="3">
    <source>
        <dbReference type="Proteomes" id="UP000050864"/>
    </source>
</evidence>
<proteinExistence type="predicted"/>
<keyword evidence="1" id="KW-0175">Coiled coil</keyword>
<name>A0A0R0C2Z5_9GAMM</name>
<dbReference type="RefSeq" id="WP_057633668.1">
    <property type="nucleotide sequence ID" value="NZ_LDJI01000019.1"/>
</dbReference>
<sequence>MTGPGDQLAQAIEADELEQAEAERRAAAQMEEEGAVKAWLKRIEESREFDKAAREGYAKDRTYCQEQANADVFDVRVPIAGTYVGILTTFLYARDPETSVELAEAVSARIKEDAKAFATTLEIVIGRLWKKGKLKAAADPLVRSGLSVGIGWMKAAWHRETGNNAALQQDIVGLQSSLAAIDQLQVSLAEGIVGDDSAQRAELEQQLQQAEDEAQRIIFNALCIDFVRAEDIQVAPECASLQSYADSPWIAQRLFMPMDKAKATYPDAAEFLGSAMSYFRVPGRTAEGAGFGGATPGDQADAFTKGAAGAVDASKACVCIWEIWNKQTGHVVTVAEGCSRYLRQPFQPEQRSTRYYPFFNWAVIWNDGARHPQSLVDRSRSLLDEYNRVRTNFKTHRRRAIPKTGFDRGTLTPEDAKRLEDASSGEMVGLDLQGQRPEQTLFPISYNQIDPALYDTQVIRAELEMIWGVQEALSSSIQVAKTATEADIQQQGTESRIGYARDGLDEMLSELAAYTAELATSPNGLAYEDAAAMAGDEAMWFNVPEPEMLDMVVQVDIRAGSSGKPATALRQQQWSILLPQLQQAAIQIGQMRQSSPLDIANCLEQLAVETVKRAGDTGIDPYTFIPQPPAPVDPMAMPLGADQMAGDPALMLGDEGGQLPIDPSAMPDPAAMMPPAITPA</sequence>
<dbReference type="OrthoDB" id="9145984at2"/>
<gene>
    <name evidence="2" type="ORF">ABB26_10030</name>
</gene>
<dbReference type="EMBL" id="LDJI01000019">
    <property type="protein sequence ID" value="KRG63909.1"/>
    <property type="molecule type" value="Genomic_DNA"/>
</dbReference>
<feature type="coiled-coil region" evidence="1">
    <location>
        <begin position="193"/>
        <end position="220"/>
    </location>
</feature>
<reference evidence="2 3" key="1">
    <citation type="submission" date="2015-05" db="EMBL/GenBank/DDBJ databases">
        <title>Genome sequencing and analysis of members of genus Stenotrophomonas.</title>
        <authorList>
            <person name="Patil P.P."/>
            <person name="Midha S."/>
            <person name="Patil P.B."/>
        </authorList>
    </citation>
    <scope>NUCLEOTIDE SEQUENCE [LARGE SCALE GENOMIC DNA]</scope>
    <source>
        <strain evidence="2 3">DSM 18929</strain>
    </source>
</reference>
<comment type="caution">
    <text evidence="2">The sequence shown here is derived from an EMBL/GenBank/DDBJ whole genome shotgun (WGS) entry which is preliminary data.</text>
</comment>
<dbReference type="AlphaFoldDB" id="A0A0R0C2Z5"/>
<dbReference type="PATRIC" id="fig|405444.3.peg.1026"/>
<evidence type="ECO:0000313" key="2">
    <source>
        <dbReference type="EMBL" id="KRG63909.1"/>
    </source>
</evidence>